<dbReference type="AlphaFoldDB" id="A0A4Q8XXG1"/>
<evidence type="ECO:0000313" key="4">
    <source>
        <dbReference type="Proteomes" id="UP000293652"/>
    </source>
</evidence>
<geneLocation type="plasmid" evidence="2">
    <name>pSM145A_Rh05</name>
</geneLocation>
<gene>
    <name evidence="2" type="ORF">ELI03_31435</name>
    <name evidence="1" type="ORF">ELI19_32135</name>
</gene>
<dbReference type="EMBL" id="SIPS01000005">
    <property type="protein sequence ID" value="TAW14120.1"/>
    <property type="molecule type" value="Genomic_DNA"/>
</dbReference>
<evidence type="ECO:0000313" key="2">
    <source>
        <dbReference type="EMBL" id="TAX66071.1"/>
    </source>
</evidence>
<sequence>MHSGTFAKGTYDSNLGYEGGIPYADMMTLPAYPTDKAPNLHAPIQNVRASLARLKGRAAL</sequence>
<geneLocation type="plasmid" evidence="1">
    <name>pSM151B_Rh05</name>
</geneLocation>
<dbReference type="EMBL" id="SIPC01000005">
    <property type="protein sequence ID" value="TAX66071.1"/>
    <property type="molecule type" value="Genomic_DNA"/>
</dbReference>
<comment type="caution">
    <text evidence="2">The sequence shown here is derived from an EMBL/GenBank/DDBJ whole genome shotgun (WGS) entry which is preliminary data.</text>
</comment>
<name>A0A4Q8XXG1_RHILE</name>
<evidence type="ECO:0000313" key="3">
    <source>
        <dbReference type="Proteomes" id="UP000292036"/>
    </source>
</evidence>
<protein>
    <submittedName>
        <fullName evidence="2">Uncharacterized protein</fullName>
    </submittedName>
</protein>
<evidence type="ECO:0000313" key="1">
    <source>
        <dbReference type="EMBL" id="TAW14120.1"/>
    </source>
</evidence>
<accession>A0A4Q8XXG1</accession>
<dbReference type="Proteomes" id="UP000293652">
    <property type="component" value="Unassembled WGS sequence"/>
</dbReference>
<keyword evidence="2" id="KW-0614">Plasmid</keyword>
<organism evidence="2 4">
    <name type="scientific">Rhizobium leguminosarum</name>
    <dbReference type="NCBI Taxonomy" id="384"/>
    <lineage>
        <taxon>Bacteria</taxon>
        <taxon>Pseudomonadati</taxon>
        <taxon>Pseudomonadota</taxon>
        <taxon>Alphaproteobacteria</taxon>
        <taxon>Hyphomicrobiales</taxon>
        <taxon>Rhizobiaceae</taxon>
        <taxon>Rhizobium/Agrobacterium group</taxon>
        <taxon>Rhizobium</taxon>
    </lineage>
</organism>
<reference evidence="3 4" key="1">
    <citation type="submission" date="2019-02" db="EMBL/GenBank/DDBJ databases">
        <title>The genomic architecture of introgression among sibling species of bacteria.</title>
        <authorList>
            <person name="Cavassim M.I.A."/>
            <person name="Moeskjaer S."/>
            <person name="Moslemi C."/>
            <person name="Fields B."/>
            <person name="Bachmann A."/>
            <person name="Vilhjalmsson B."/>
            <person name="Schierup M.H."/>
            <person name="Young J.P.W."/>
            <person name="Andersen S.U."/>
        </authorList>
    </citation>
    <scope>NUCLEOTIDE SEQUENCE [LARGE SCALE GENOMIC DNA]</scope>
    <source>
        <strain evidence="2 4">SM145A</strain>
        <strain evidence="1 3">SM151B</strain>
        <plasmid evidence="2">pSM145A_Rh05</plasmid>
        <plasmid evidence="1">pSM151B_Rh05</plasmid>
    </source>
</reference>
<proteinExistence type="predicted"/>
<dbReference type="Proteomes" id="UP000292036">
    <property type="component" value="Unassembled WGS sequence"/>
</dbReference>